<dbReference type="OrthoDB" id="769901at2"/>
<dbReference type="Proteomes" id="UP000002774">
    <property type="component" value="Chromosome"/>
</dbReference>
<dbReference type="AlphaFoldDB" id="H1Y0U1"/>
<evidence type="ECO:0000313" key="1">
    <source>
        <dbReference type="EMBL" id="EHQ28831.1"/>
    </source>
</evidence>
<evidence type="ECO:0000313" key="2">
    <source>
        <dbReference type="Proteomes" id="UP000002774"/>
    </source>
</evidence>
<reference evidence="1" key="1">
    <citation type="submission" date="2011-09" db="EMBL/GenBank/DDBJ databases">
        <title>The permanent draft genome of Mucilaginibacter paludis DSM 18603.</title>
        <authorList>
            <consortium name="US DOE Joint Genome Institute (JGI-PGF)"/>
            <person name="Lucas S."/>
            <person name="Han J."/>
            <person name="Lapidus A."/>
            <person name="Bruce D."/>
            <person name="Goodwin L."/>
            <person name="Pitluck S."/>
            <person name="Peters L."/>
            <person name="Kyrpides N."/>
            <person name="Mavromatis K."/>
            <person name="Ivanova N."/>
            <person name="Mikhailova N."/>
            <person name="Held B."/>
            <person name="Detter J.C."/>
            <person name="Tapia R."/>
            <person name="Han C."/>
            <person name="Land M."/>
            <person name="Hauser L."/>
            <person name="Markowitz V."/>
            <person name="Cheng J.-F."/>
            <person name="Hugenholtz P."/>
            <person name="Woyke T."/>
            <person name="Wu D."/>
            <person name="Tindall B."/>
            <person name="Brambilla E."/>
            <person name="Klenk H.-P."/>
            <person name="Eisen J.A."/>
        </authorList>
    </citation>
    <scope>NUCLEOTIDE SEQUENCE [LARGE SCALE GENOMIC DNA]</scope>
    <source>
        <strain evidence="1">DSM 18603</strain>
    </source>
</reference>
<dbReference type="RefSeq" id="WP_008509769.1">
    <property type="nucleotide sequence ID" value="NZ_CM001403.1"/>
</dbReference>
<sequence>MENYPITISKNKNKKVHQFEVGEYAHHDDAKCKYRVFEDGVYVASFEPDAHNFLQICQNPGKIEEDILHLLAEQIEVHHPQGVNNTVKAPKL</sequence>
<proteinExistence type="predicted"/>
<organism evidence="1 2">
    <name type="scientific">Mucilaginibacter paludis DSM 18603</name>
    <dbReference type="NCBI Taxonomy" id="714943"/>
    <lineage>
        <taxon>Bacteria</taxon>
        <taxon>Pseudomonadati</taxon>
        <taxon>Bacteroidota</taxon>
        <taxon>Sphingobacteriia</taxon>
        <taxon>Sphingobacteriales</taxon>
        <taxon>Sphingobacteriaceae</taxon>
        <taxon>Mucilaginibacter</taxon>
    </lineage>
</organism>
<gene>
    <name evidence="1" type="ORF">Mucpa_4746</name>
</gene>
<name>H1Y0U1_9SPHI</name>
<dbReference type="STRING" id="714943.Mucpa_4746"/>
<dbReference type="eggNOG" id="ENOG50347KV">
    <property type="taxonomic scope" value="Bacteria"/>
</dbReference>
<protein>
    <submittedName>
        <fullName evidence="1">Uncharacterized protein</fullName>
    </submittedName>
</protein>
<dbReference type="HOGENOM" id="CLU_2410018_0_0_10"/>
<dbReference type="EMBL" id="CM001403">
    <property type="protein sequence ID" value="EHQ28831.1"/>
    <property type="molecule type" value="Genomic_DNA"/>
</dbReference>
<keyword evidence="2" id="KW-1185">Reference proteome</keyword>
<accession>H1Y0U1</accession>